<evidence type="ECO:0000256" key="6">
    <source>
        <dbReference type="ARBA" id="ARBA00022833"/>
    </source>
</evidence>
<feature type="binding site" evidence="11">
    <location>
        <position position="252"/>
    </location>
    <ligand>
        <name>Ca(2+)</name>
        <dbReference type="ChEBI" id="CHEBI:29108"/>
        <label>3</label>
    </ligand>
</feature>
<dbReference type="GO" id="GO:0031012">
    <property type="term" value="C:extracellular matrix"/>
    <property type="evidence" value="ECO:0007669"/>
    <property type="project" value="InterPro"/>
</dbReference>
<comment type="cofactor">
    <cofactor evidence="11">
        <name>Zn(2+)</name>
        <dbReference type="ChEBI" id="CHEBI:29105"/>
    </cofactor>
    <text evidence="11">Binds 2 Zn(2+) ions per subunit.</text>
</comment>
<evidence type="ECO:0000256" key="13">
    <source>
        <dbReference type="SAM" id="SignalP"/>
    </source>
</evidence>
<feature type="binding site" evidence="11">
    <location>
        <position position="212"/>
    </location>
    <ligand>
        <name>Ca(2+)</name>
        <dbReference type="ChEBI" id="CHEBI:29108"/>
        <label>2</label>
    </ligand>
</feature>
<evidence type="ECO:0000256" key="11">
    <source>
        <dbReference type="PIRSR" id="PIRSR621190-2"/>
    </source>
</evidence>
<evidence type="ECO:0000259" key="14">
    <source>
        <dbReference type="SMART" id="SM00235"/>
    </source>
</evidence>
<dbReference type="GO" id="GO:0030198">
    <property type="term" value="P:extracellular matrix organization"/>
    <property type="evidence" value="ECO:0007669"/>
    <property type="project" value="TreeGrafter"/>
</dbReference>
<dbReference type="GO" id="GO:0004222">
    <property type="term" value="F:metalloendopeptidase activity"/>
    <property type="evidence" value="ECO:0007669"/>
    <property type="project" value="InterPro"/>
</dbReference>
<keyword evidence="6 11" id="KW-0862">Zinc</keyword>
<comment type="caution">
    <text evidence="15">The sequence shown here is derived from an EMBL/GenBank/DDBJ whole genome shotgun (WGS) entry which is preliminary data.</text>
</comment>
<protein>
    <submittedName>
        <fullName evidence="15">Matrix metalloproteinase</fullName>
    </submittedName>
</protein>
<comment type="cofactor">
    <cofactor evidence="11">
        <name>Ca(2+)</name>
        <dbReference type="ChEBI" id="CHEBI:29108"/>
    </cofactor>
    <text evidence="11">Can bind about 5 Ca(2+) ions per subunit.</text>
</comment>
<keyword evidence="4 13" id="KW-0732">Signal</keyword>
<feature type="binding site" description="in inhibited form" evidence="11">
    <location>
        <position position="126"/>
    </location>
    <ligand>
        <name>Zn(2+)</name>
        <dbReference type="ChEBI" id="CHEBI:29105"/>
        <label>2</label>
        <note>catalytic</note>
    </ligand>
</feature>
<feature type="binding site" evidence="11">
    <location>
        <position position="252"/>
    </location>
    <ligand>
        <name>Ca(2+)</name>
        <dbReference type="ChEBI" id="CHEBI:29108"/>
        <label>1</label>
    </ligand>
</feature>
<feature type="binding site" evidence="11">
    <location>
        <position position="295"/>
    </location>
    <ligand>
        <name>Zn(2+)</name>
        <dbReference type="ChEBI" id="CHEBI:29105"/>
        <label>2</label>
        <note>catalytic</note>
    </ligand>
</feature>
<dbReference type="EMBL" id="BKCP01012403">
    <property type="protein sequence ID" value="GER55969.1"/>
    <property type="molecule type" value="Genomic_DNA"/>
</dbReference>
<keyword evidence="7" id="KW-0482">Metalloprotease</keyword>
<sequence length="424" mass="45603">MVKKSIAFSLLLIAAIFSGSLGPAAANFYPNISAIPSSILPNASAWDSFVKLAGCKKGEKTAGLDRLKSYFHRFGYLDPGPSTNLSDDLFDDGLEAAVRSYQLNFNLNSTGRLDVPTLQRIVQPRCGNPDVVNGTSTMRRGGGRASNSTVAHYSFFPNRPRWPPGRSELTYAFDPANRLSDQVRAVFARAFERWSEVSTLSFVEAAAGGRADIRIGFFTGEHGDGEPFDGVLGTLAHAFSPPAGRCHLDGDESWVVDGDFLGGSPFSAVDLESVAVHEIGHLLGLGHSSVEEAIMYPTISSGSRKVELAADDIMGIQELYGSNPNYNGSGVDLVPRGERDFSGGGGRRRLLTVVSEGRSEIFLYWIEISVARKQGTSMIGGGGSRSSTNQISRNSVSNFPLISFGSCGRPETCGFFEMNDCLRK</sequence>
<gene>
    <name evidence="15" type="ORF">STAS_33661</name>
</gene>
<evidence type="ECO:0000256" key="3">
    <source>
        <dbReference type="ARBA" id="ARBA00022723"/>
    </source>
</evidence>
<dbReference type="OrthoDB" id="406838at2759"/>
<dbReference type="GO" id="GO:0008270">
    <property type="term" value="F:zinc ion binding"/>
    <property type="evidence" value="ECO:0007669"/>
    <property type="project" value="InterPro"/>
</dbReference>
<feature type="binding site" evidence="11">
    <location>
        <position position="277"/>
    </location>
    <ligand>
        <name>Zn(2+)</name>
        <dbReference type="ChEBI" id="CHEBI:29105"/>
        <label>2</label>
        <note>catalytic</note>
    </ligand>
</feature>
<feature type="short sequence motif" description="Cysteine switch" evidence="12">
    <location>
        <begin position="124"/>
        <end position="131"/>
    </location>
</feature>
<evidence type="ECO:0000313" key="15">
    <source>
        <dbReference type="EMBL" id="GER55969.1"/>
    </source>
</evidence>
<evidence type="ECO:0000256" key="12">
    <source>
        <dbReference type="PIRSR" id="PIRSR621190-5"/>
    </source>
</evidence>
<dbReference type="PANTHER" id="PTHR10201:SF272">
    <property type="entry name" value="METALLOENDOPROTEINASE 5-MMP"/>
    <property type="match status" value="1"/>
</dbReference>
<feature type="active site" evidence="10">
    <location>
        <position position="278"/>
    </location>
</feature>
<dbReference type="InterPro" id="IPR002477">
    <property type="entry name" value="Peptidoglycan-bd-like"/>
</dbReference>
<evidence type="ECO:0000256" key="8">
    <source>
        <dbReference type="ARBA" id="ARBA00023145"/>
    </source>
</evidence>
<dbReference type="InterPro" id="IPR021158">
    <property type="entry name" value="Pept_M10A_Zn_BS"/>
</dbReference>
<keyword evidence="2" id="KW-0645">Protease</keyword>
<dbReference type="Proteomes" id="UP000325081">
    <property type="component" value="Unassembled WGS sequence"/>
</dbReference>
<feature type="binding site" evidence="11">
    <location>
        <position position="224"/>
    </location>
    <ligand>
        <name>Zn(2+)</name>
        <dbReference type="ChEBI" id="CHEBI:29105"/>
        <label>1</label>
    </ligand>
</feature>
<dbReference type="Pfam" id="PF01471">
    <property type="entry name" value="PG_binding_1"/>
    <property type="match status" value="1"/>
</dbReference>
<keyword evidence="11" id="KW-0106">Calcium</keyword>
<evidence type="ECO:0000313" key="16">
    <source>
        <dbReference type="Proteomes" id="UP000325081"/>
    </source>
</evidence>
<dbReference type="GO" id="GO:0006508">
    <property type="term" value="P:proteolysis"/>
    <property type="evidence" value="ECO:0007669"/>
    <property type="project" value="UniProtKB-KW"/>
</dbReference>
<evidence type="ECO:0000256" key="9">
    <source>
        <dbReference type="ARBA" id="ARBA00023180"/>
    </source>
</evidence>
<evidence type="ECO:0000256" key="10">
    <source>
        <dbReference type="PIRSR" id="PIRSR621190-1"/>
    </source>
</evidence>
<feature type="binding site" evidence="11">
    <location>
        <position position="287"/>
    </location>
    <ligand>
        <name>Zn(2+)</name>
        <dbReference type="ChEBI" id="CHEBI:29105"/>
        <label>2</label>
        <note>catalytic</note>
    </ligand>
</feature>
<keyword evidence="5" id="KW-0378">Hydrolase</keyword>
<feature type="binding site" evidence="11">
    <location>
        <position position="281"/>
    </location>
    <ligand>
        <name>Zn(2+)</name>
        <dbReference type="ChEBI" id="CHEBI:29105"/>
        <label>2</label>
        <note>catalytic</note>
    </ligand>
</feature>
<feature type="chain" id="PRO_5022984970" evidence="13">
    <location>
        <begin position="27"/>
        <end position="424"/>
    </location>
</feature>
<feature type="binding site" evidence="11">
    <location>
        <position position="229"/>
    </location>
    <ligand>
        <name>Ca(2+)</name>
        <dbReference type="ChEBI" id="CHEBI:29108"/>
        <label>3</label>
    </ligand>
</feature>
<feature type="binding site" evidence="11">
    <location>
        <position position="247"/>
    </location>
    <ligand>
        <name>Zn(2+)</name>
        <dbReference type="ChEBI" id="CHEBI:29105"/>
        <label>1</label>
    </ligand>
</feature>
<dbReference type="SMART" id="SM00235">
    <property type="entry name" value="ZnMc"/>
    <property type="match status" value="1"/>
</dbReference>
<dbReference type="InterPro" id="IPR006026">
    <property type="entry name" value="Peptidase_Metallo"/>
</dbReference>
<dbReference type="Gene3D" id="3.40.390.10">
    <property type="entry name" value="Collagenase (Catalytic Domain)"/>
    <property type="match status" value="1"/>
</dbReference>
<feature type="binding site" evidence="11">
    <location>
        <position position="249"/>
    </location>
    <ligand>
        <name>Ca(2+)</name>
        <dbReference type="ChEBI" id="CHEBI:29108"/>
        <label>3</label>
    </ligand>
</feature>
<evidence type="ECO:0000256" key="7">
    <source>
        <dbReference type="ARBA" id="ARBA00023049"/>
    </source>
</evidence>
<dbReference type="InterPro" id="IPR033739">
    <property type="entry name" value="M10A_MMP"/>
</dbReference>
<dbReference type="Pfam" id="PF00413">
    <property type="entry name" value="Peptidase_M10"/>
    <property type="match status" value="1"/>
</dbReference>
<dbReference type="GO" id="GO:0030574">
    <property type="term" value="P:collagen catabolic process"/>
    <property type="evidence" value="ECO:0007669"/>
    <property type="project" value="TreeGrafter"/>
</dbReference>
<dbReference type="AlphaFoldDB" id="A0A5A7RFM1"/>
<feature type="binding site" evidence="11">
    <location>
        <position position="230"/>
    </location>
    <ligand>
        <name>Ca(2+)</name>
        <dbReference type="ChEBI" id="CHEBI:29108"/>
        <label>3</label>
    </ligand>
</feature>
<dbReference type="FunFam" id="3.40.390.10:FF:000018">
    <property type="entry name" value="Metalloendoproteinase 1"/>
    <property type="match status" value="1"/>
</dbReference>
<dbReference type="InterPro" id="IPR021190">
    <property type="entry name" value="Pept_M10A"/>
</dbReference>
<evidence type="ECO:0000256" key="4">
    <source>
        <dbReference type="ARBA" id="ARBA00022729"/>
    </source>
</evidence>
<dbReference type="PANTHER" id="PTHR10201">
    <property type="entry name" value="MATRIX METALLOPROTEINASE"/>
    <property type="match status" value="1"/>
</dbReference>
<dbReference type="CDD" id="cd04278">
    <property type="entry name" value="ZnMc_MMP"/>
    <property type="match status" value="1"/>
</dbReference>
<keyword evidence="9" id="KW-0325">Glycoprotein</keyword>
<keyword evidence="16" id="KW-1185">Reference proteome</keyword>
<feature type="signal peptide" evidence="13">
    <location>
        <begin position="1"/>
        <end position="26"/>
    </location>
</feature>
<dbReference type="PRINTS" id="PR00138">
    <property type="entry name" value="MATRIXIN"/>
</dbReference>
<evidence type="ECO:0000256" key="5">
    <source>
        <dbReference type="ARBA" id="ARBA00022801"/>
    </source>
</evidence>
<name>A0A5A7RFM1_STRAF</name>
<dbReference type="InterPro" id="IPR036365">
    <property type="entry name" value="PGBD-like_sf"/>
</dbReference>
<feature type="binding site" evidence="11">
    <location>
        <position position="222"/>
    </location>
    <ligand>
        <name>Zn(2+)</name>
        <dbReference type="ChEBI" id="CHEBI:29105"/>
        <label>1</label>
    </ligand>
</feature>
<organism evidence="15 16">
    <name type="scientific">Striga asiatica</name>
    <name type="common">Asiatic witchweed</name>
    <name type="synonym">Buchnera asiatica</name>
    <dbReference type="NCBI Taxonomy" id="4170"/>
    <lineage>
        <taxon>Eukaryota</taxon>
        <taxon>Viridiplantae</taxon>
        <taxon>Streptophyta</taxon>
        <taxon>Embryophyta</taxon>
        <taxon>Tracheophyta</taxon>
        <taxon>Spermatophyta</taxon>
        <taxon>Magnoliopsida</taxon>
        <taxon>eudicotyledons</taxon>
        <taxon>Gunneridae</taxon>
        <taxon>Pentapetalae</taxon>
        <taxon>asterids</taxon>
        <taxon>lamiids</taxon>
        <taxon>Lamiales</taxon>
        <taxon>Orobanchaceae</taxon>
        <taxon>Buchnereae</taxon>
        <taxon>Striga</taxon>
    </lineage>
</organism>
<dbReference type="InterPro" id="IPR001818">
    <property type="entry name" value="Pept_M10_metallopeptidase"/>
</dbReference>
<evidence type="ECO:0000256" key="2">
    <source>
        <dbReference type="ARBA" id="ARBA00022670"/>
    </source>
</evidence>
<accession>A0A5A7RFM1</accession>
<comment type="similarity">
    <text evidence="1">Belongs to the peptidase M10A family. Matrix metalloproteinases (MMPs) subfamily.</text>
</comment>
<keyword evidence="8" id="KW-0865">Zymogen</keyword>
<dbReference type="SUPFAM" id="SSF55486">
    <property type="entry name" value="Metalloproteases ('zincins'), catalytic domain"/>
    <property type="match status" value="1"/>
</dbReference>
<feature type="domain" description="Peptidase metallopeptidase" evidence="14">
    <location>
        <begin position="158"/>
        <end position="322"/>
    </location>
</feature>
<evidence type="ECO:0000256" key="1">
    <source>
        <dbReference type="ARBA" id="ARBA00009614"/>
    </source>
</evidence>
<keyword evidence="3 11" id="KW-0479">Metal-binding</keyword>
<proteinExistence type="inferred from homology"/>
<reference evidence="16" key="1">
    <citation type="journal article" date="2019" name="Curr. Biol.">
        <title>Genome Sequence of Striga asiatica Provides Insight into the Evolution of Plant Parasitism.</title>
        <authorList>
            <person name="Yoshida S."/>
            <person name="Kim S."/>
            <person name="Wafula E.K."/>
            <person name="Tanskanen J."/>
            <person name="Kim Y.M."/>
            <person name="Honaas L."/>
            <person name="Yang Z."/>
            <person name="Spallek T."/>
            <person name="Conn C.E."/>
            <person name="Ichihashi Y."/>
            <person name="Cheong K."/>
            <person name="Cui S."/>
            <person name="Der J.P."/>
            <person name="Gundlach H."/>
            <person name="Jiao Y."/>
            <person name="Hori C."/>
            <person name="Ishida J.K."/>
            <person name="Kasahara H."/>
            <person name="Kiba T."/>
            <person name="Kim M.S."/>
            <person name="Koo N."/>
            <person name="Laohavisit A."/>
            <person name="Lee Y.H."/>
            <person name="Lumba S."/>
            <person name="McCourt P."/>
            <person name="Mortimer J.C."/>
            <person name="Mutuku J.M."/>
            <person name="Nomura T."/>
            <person name="Sasaki-Sekimoto Y."/>
            <person name="Seto Y."/>
            <person name="Wang Y."/>
            <person name="Wakatake T."/>
            <person name="Sakakibara H."/>
            <person name="Demura T."/>
            <person name="Yamaguchi S."/>
            <person name="Yoneyama K."/>
            <person name="Manabe R.I."/>
            <person name="Nelson D.C."/>
            <person name="Schulman A.H."/>
            <person name="Timko M.P."/>
            <person name="dePamphilis C.W."/>
            <person name="Choi D."/>
            <person name="Shirasu K."/>
        </authorList>
    </citation>
    <scope>NUCLEOTIDE SEQUENCE [LARGE SCALE GENOMIC DNA]</scope>
    <source>
        <strain evidence="16">cv. UVA1</strain>
    </source>
</reference>
<feature type="binding site" evidence="11">
    <location>
        <position position="237"/>
    </location>
    <ligand>
        <name>Zn(2+)</name>
        <dbReference type="ChEBI" id="CHEBI:29105"/>
        <label>1</label>
    </ligand>
</feature>
<dbReference type="PROSITE" id="PS00546">
    <property type="entry name" value="CYSTEINE_SWITCH"/>
    <property type="match status" value="1"/>
</dbReference>
<dbReference type="SUPFAM" id="SSF47090">
    <property type="entry name" value="PGBD-like"/>
    <property type="match status" value="1"/>
</dbReference>
<dbReference type="InterPro" id="IPR024079">
    <property type="entry name" value="MetalloPept_cat_dom_sf"/>
</dbReference>